<gene>
    <name evidence="1" type="ORF">Rai3103_11065</name>
</gene>
<dbReference type="RefSeq" id="WP_153573720.1">
    <property type="nucleotide sequence ID" value="NZ_CP045725.1"/>
</dbReference>
<dbReference type="SUPFAM" id="SSF102462">
    <property type="entry name" value="Peptidyl-tRNA hydrolase II"/>
    <property type="match status" value="1"/>
</dbReference>
<evidence type="ECO:0000313" key="1">
    <source>
        <dbReference type="EMBL" id="QGF25195.1"/>
    </source>
</evidence>
<dbReference type="AlphaFoldDB" id="A0A5Q2FKK9"/>
<dbReference type="EMBL" id="CP045725">
    <property type="protein sequence ID" value="QGF25195.1"/>
    <property type="molecule type" value="Genomic_DNA"/>
</dbReference>
<dbReference type="Gene3D" id="3.40.1490.10">
    <property type="entry name" value="Bit1"/>
    <property type="match status" value="1"/>
</dbReference>
<keyword evidence="2" id="KW-1185">Reference proteome</keyword>
<name>A0A5Q2FKK9_9ACTN</name>
<reference evidence="1 2" key="1">
    <citation type="submission" date="2019-10" db="EMBL/GenBank/DDBJ databases">
        <title>Genomic analysis of Raineyella sp. CBA3103.</title>
        <authorList>
            <person name="Roh S.W."/>
        </authorList>
    </citation>
    <scope>NUCLEOTIDE SEQUENCE [LARGE SCALE GENOMIC DNA]</scope>
    <source>
        <strain evidence="1 2">CBA3103</strain>
    </source>
</reference>
<accession>A0A5Q2FKK9</accession>
<dbReference type="KEGG" id="rain:Rai3103_11065"/>
<dbReference type="Proteomes" id="UP000386847">
    <property type="component" value="Chromosome"/>
</dbReference>
<organism evidence="1 2">
    <name type="scientific">Raineyella fluvialis</name>
    <dbReference type="NCBI Taxonomy" id="2662261"/>
    <lineage>
        <taxon>Bacteria</taxon>
        <taxon>Bacillati</taxon>
        <taxon>Actinomycetota</taxon>
        <taxon>Actinomycetes</taxon>
        <taxon>Propionibacteriales</taxon>
        <taxon>Propionibacteriaceae</taxon>
        <taxon>Raineyella</taxon>
    </lineage>
</organism>
<protein>
    <submittedName>
        <fullName evidence="1">Peptidyl-tRNA hydrolase</fullName>
    </submittedName>
</protein>
<dbReference type="InterPro" id="IPR023476">
    <property type="entry name" value="Pep_tRNA_hydro_II_dom_sf"/>
</dbReference>
<keyword evidence="1" id="KW-0378">Hydrolase</keyword>
<proteinExistence type="predicted"/>
<dbReference type="GO" id="GO:0016787">
    <property type="term" value="F:hydrolase activity"/>
    <property type="evidence" value="ECO:0007669"/>
    <property type="project" value="UniProtKB-KW"/>
</dbReference>
<evidence type="ECO:0000313" key="2">
    <source>
        <dbReference type="Proteomes" id="UP000386847"/>
    </source>
</evidence>
<sequence>MQLVVRRDRHVPTREIDVAEGAARAVVALLADERSLPGGPWHEDVAHWSDERIRKLVRRADGKRWDDVQDLDGVTITQPGPVGYAAAAVRAFVPAPVTPLPKALDKLQVSGTQFETSGQSLVADALVTIEVSPLVAMTSGKLAAQCGHAAQLAWLAMGPNDRERWRDDGFRIRVERPDQKSWRTTERPVSVVDSGFTEFDGPTETTRATW</sequence>